<keyword evidence="2" id="KW-1185">Reference proteome</keyword>
<evidence type="ECO:0000313" key="1">
    <source>
        <dbReference type="EMBL" id="SHH05208.1"/>
    </source>
</evidence>
<dbReference type="RefSeq" id="WP_073058738.1">
    <property type="nucleotide sequence ID" value="NZ_FQUP01000012.1"/>
</dbReference>
<evidence type="ECO:0000313" key="2">
    <source>
        <dbReference type="Proteomes" id="UP000184485"/>
    </source>
</evidence>
<dbReference type="PANTHER" id="PTHR35175">
    <property type="entry name" value="DUF1289 DOMAIN-CONTAINING PROTEIN"/>
    <property type="match status" value="1"/>
</dbReference>
<dbReference type="EMBL" id="FQUP01000012">
    <property type="protein sequence ID" value="SHH05208.1"/>
    <property type="molecule type" value="Genomic_DNA"/>
</dbReference>
<reference evidence="1 2" key="1">
    <citation type="submission" date="2016-11" db="EMBL/GenBank/DDBJ databases">
        <authorList>
            <person name="Jaros S."/>
            <person name="Januszkiewicz K."/>
            <person name="Wedrychowicz H."/>
        </authorList>
    </citation>
    <scope>NUCLEOTIDE SEQUENCE [LARGE SCALE GENOMIC DNA]</scope>
    <source>
        <strain evidence="1 2">DSM 19436</strain>
    </source>
</reference>
<dbReference type="InterPro" id="IPR010710">
    <property type="entry name" value="DUF1289"/>
</dbReference>
<evidence type="ECO:0008006" key="3">
    <source>
        <dbReference type="Google" id="ProtNLM"/>
    </source>
</evidence>
<accession>A0A1M5PTT5</accession>
<sequence length="77" mass="8629">MISPCVRICTMDPDSGLCEGCGRTIDEITRWMRMDEAERQALMEALPARLEAKRAAELKNGLRLPRGRAAPGGWRSR</sequence>
<gene>
    <name evidence="1" type="ORF">SAMN02745157_0244</name>
</gene>
<dbReference type="AlphaFoldDB" id="A0A1M5PTT5"/>
<dbReference type="Proteomes" id="UP000184485">
    <property type="component" value="Unassembled WGS sequence"/>
</dbReference>
<dbReference type="PANTHER" id="PTHR35175:SF2">
    <property type="entry name" value="DUF1289 DOMAIN-CONTAINING PROTEIN"/>
    <property type="match status" value="1"/>
</dbReference>
<name>A0A1M5PTT5_9HYPH</name>
<dbReference type="OrthoDB" id="9811423at2"/>
<dbReference type="Pfam" id="PF06945">
    <property type="entry name" value="DUF1289"/>
    <property type="match status" value="1"/>
</dbReference>
<dbReference type="STRING" id="1122133.SAMN02745157_0244"/>
<protein>
    <recommendedName>
        <fullName evidence="3">Fe-S protein</fullName>
    </recommendedName>
</protein>
<proteinExistence type="predicted"/>
<organism evidence="1 2">
    <name type="scientific">Kaistia soli DSM 19436</name>
    <dbReference type="NCBI Taxonomy" id="1122133"/>
    <lineage>
        <taxon>Bacteria</taxon>
        <taxon>Pseudomonadati</taxon>
        <taxon>Pseudomonadota</taxon>
        <taxon>Alphaproteobacteria</taxon>
        <taxon>Hyphomicrobiales</taxon>
        <taxon>Kaistiaceae</taxon>
        <taxon>Kaistia</taxon>
    </lineage>
</organism>